<dbReference type="GO" id="GO:0016491">
    <property type="term" value="F:oxidoreductase activity"/>
    <property type="evidence" value="ECO:0007669"/>
    <property type="project" value="InterPro"/>
</dbReference>
<dbReference type="SUPFAM" id="SSF55469">
    <property type="entry name" value="FMN-dependent nitroreductase-like"/>
    <property type="match status" value="1"/>
</dbReference>
<evidence type="ECO:0000313" key="2">
    <source>
        <dbReference type="EMBL" id="MDE8649600.1"/>
    </source>
</evidence>
<dbReference type="Proteomes" id="UP001217325">
    <property type="component" value="Unassembled WGS sequence"/>
</dbReference>
<gene>
    <name evidence="2" type="ORF">PXH69_31995</name>
</gene>
<name>A0AAW6LW46_RHOSG</name>
<dbReference type="InterPro" id="IPR000415">
    <property type="entry name" value="Nitroreductase-like"/>
</dbReference>
<feature type="region of interest" description="Disordered" evidence="1">
    <location>
        <begin position="309"/>
        <end position="343"/>
    </location>
</feature>
<dbReference type="RefSeq" id="WP_076948958.1">
    <property type="nucleotide sequence ID" value="NZ_JAASHN010000012.1"/>
</dbReference>
<organism evidence="2 3">
    <name type="scientific">Rhodococcus qingshengii</name>
    <dbReference type="NCBI Taxonomy" id="334542"/>
    <lineage>
        <taxon>Bacteria</taxon>
        <taxon>Bacillati</taxon>
        <taxon>Actinomycetota</taxon>
        <taxon>Actinomycetes</taxon>
        <taxon>Mycobacteriales</taxon>
        <taxon>Nocardiaceae</taxon>
        <taxon>Rhodococcus</taxon>
        <taxon>Rhodococcus erythropolis group</taxon>
    </lineage>
</organism>
<sequence length="343" mass="37358">MVHYASADAETITNAVRWACTAPSVHNVQPWSWRLQRGTLELRVDRLRSIPVEDPAGRQLIISCGAALHHLRVTLEHNLIEPIVANFPDRGQPDLLAVITFRGRPRAMSSEAALFASLERRRSDRRPFDAPPLGSLVNFAQHASVFGVSAISLSKRFAGMLDRAATLSAEQHHSDPAYWNELESWIRPTPTADGLPRGVLPDALSVHESASARGFPSGHLRIGYGVGDDAALMLLSSVADLPMDWLNVGQAMSSLLLHATASHLATCPLTHLTEVDSSREIVRDVASRSGETLQYPQVMIRVGVQRNPSATAHDAGTSEVGVGEHRPEETGRRPLDEVLTVSK</sequence>
<accession>A0AAW6LW46</accession>
<reference evidence="2" key="1">
    <citation type="submission" date="2023-02" db="EMBL/GenBank/DDBJ databases">
        <title>A novel hydrolase synthesized by Rhodococcus erythropolis HQ is responsible for the detoxification of Zearalenone.</title>
        <authorList>
            <person name="Hu J."/>
            <person name="Xu J."/>
        </authorList>
    </citation>
    <scope>NUCLEOTIDE SEQUENCE</scope>
    <source>
        <strain evidence="2">HQ</strain>
    </source>
</reference>
<comment type="caution">
    <text evidence="2">The sequence shown here is derived from an EMBL/GenBank/DDBJ whole genome shotgun (WGS) entry which is preliminary data.</text>
</comment>
<dbReference type="PANTHER" id="PTHR23026">
    <property type="entry name" value="NADPH NITROREDUCTASE"/>
    <property type="match status" value="1"/>
</dbReference>
<evidence type="ECO:0008006" key="4">
    <source>
        <dbReference type="Google" id="ProtNLM"/>
    </source>
</evidence>
<protein>
    <recommendedName>
        <fullName evidence="4">NAD(P)H nitroreductase</fullName>
    </recommendedName>
</protein>
<dbReference type="EMBL" id="JARDXE010000029">
    <property type="protein sequence ID" value="MDE8649600.1"/>
    <property type="molecule type" value="Genomic_DNA"/>
</dbReference>
<dbReference type="InterPro" id="IPR050627">
    <property type="entry name" value="Nitroreductase/BluB"/>
</dbReference>
<dbReference type="AlphaFoldDB" id="A0AAW6LW46"/>
<dbReference type="Gene3D" id="3.40.109.10">
    <property type="entry name" value="NADH Oxidase"/>
    <property type="match status" value="1"/>
</dbReference>
<dbReference type="NCBIfam" id="NF047509">
    <property type="entry name" value="Rv3131_FMN_oxido"/>
    <property type="match status" value="1"/>
</dbReference>
<feature type="compositionally biased region" description="Basic and acidic residues" evidence="1">
    <location>
        <begin position="322"/>
        <end position="336"/>
    </location>
</feature>
<evidence type="ECO:0000313" key="3">
    <source>
        <dbReference type="Proteomes" id="UP001217325"/>
    </source>
</evidence>
<dbReference type="PANTHER" id="PTHR23026:SF123">
    <property type="entry name" value="NAD(P)H NITROREDUCTASE RV3131-RELATED"/>
    <property type="match status" value="1"/>
</dbReference>
<evidence type="ECO:0000256" key="1">
    <source>
        <dbReference type="SAM" id="MobiDB-lite"/>
    </source>
</evidence>
<proteinExistence type="predicted"/>